<reference evidence="1 2" key="1">
    <citation type="submission" date="2017-06" db="EMBL/GenBank/DDBJ databases">
        <authorList>
            <person name="Kim H.J."/>
            <person name="Triplett B.A."/>
        </authorList>
    </citation>
    <scope>NUCLEOTIDE SEQUENCE [LARGE SCALE GENOMIC DNA]</scope>
    <source>
        <strain evidence="1 2">DSM 19307</strain>
    </source>
</reference>
<name>A0A239M7F6_EKHLU</name>
<dbReference type="AlphaFoldDB" id="A0A239M7F6"/>
<evidence type="ECO:0000313" key="2">
    <source>
        <dbReference type="Proteomes" id="UP000198393"/>
    </source>
</evidence>
<gene>
    <name evidence="1" type="ORF">SAMN05421640_3653</name>
</gene>
<proteinExistence type="predicted"/>
<keyword evidence="2" id="KW-1185">Reference proteome</keyword>
<accession>A0A239M7F6</accession>
<dbReference type="EMBL" id="FZPD01000007">
    <property type="protein sequence ID" value="SNT38053.1"/>
    <property type="molecule type" value="Genomic_DNA"/>
</dbReference>
<sequence length="52" mass="5917">MVESDYGKGRVLAETNEWIIHDNSANGSDTEFAILKTDDHYEIVNEMELQTS</sequence>
<organism evidence="1 2">
    <name type="scientific">Ekhidna lutea</name>
    <dbReference type="NCBI Taxonomy" id="447679"/>
    <lineage>
        <taxon>Bacteria</taxon>
        <taxon>Pseudomonadati</taxon>
        <taxon>Bacteroidota</taxon>
        <taxon>Cytophagia</taxon>
        <taxon>Cytophagales</taxon>
        <taxon>Reichenbachiellaceae</taxon>
        <taxon>Ekhidna</taxon>
    </lineage>
</organism>
<evidence type="ECO:0000313" key="1">
    <source>
        <dbReference type="EMBL" id="SNT38053.1"/>
    </source>
</evidence>
<protein>
    <submittedName>
        <fullName evidence="1">Uncharacterized protein</fullName>
    </submittedName>
</protein>
<dbReference type="Proteomes" id="UP000198393">
    <property type="component" value="Unassembled WGS sequence"/>
</dbReference>